<comment type="caution">
    <text evidence="1">The sequence shown here is derived from an EMBL/GenBank/DDBJ whole genome shotgun (WGS) entry which is preliminary data.</text>
</comment>
<dbReference type="STRING" id="1177154.Y5S_03723"/>
<sequence>MGFFSWKTADTKESIPNIHANRPPVTVYMLQPNGKEAVAEPAYDGYGVFGGVGAYHWLLETNADHLGIALSDLNEDQRWNLGVSLECGIVCRDTKTGEYWHVFHDNRKLVPGKFANITWDEKIPELGASANELLESGRFEDCEIADVIELRYPLKFSFNKNAVYEDLPRSESCPFQGFFFDA</sequence>
<proteinExistence type="predicted"/>
<reference evidence="1 2" key="1">
    <citation type="submission" date="2012-09" db="EMBL/GenBank/DDBJ databases">
        <title>Genome Sequence of alkane-degrading Bacterium Alcanivorax sp. 19-m-6.</title>
        <authorList>
            <person name="Lai Q."/>
            <person name="Shao Z."/>
        </authorList>
    </citation>
    <scope>NUCLEOTIDE SEQUENCE [LARGE SCALE GENOMIC DNA]</scope>
    <source>
        <strain evidence="1 2">19-m-6</strain>
    </source>
</reference>
<accession>A0A095UFW3</accession>
<gene>
    <name evidence="1" type="ORF">Y5S_03723</name>
</gene>
<name>A0A095UFW3_9GAMM</name>
<dbReference type="OrthoDB" id="5862412at2"/>
<dbReference type="RefSeq" id="WP_035235382.1">
    <property type="nucleotide sequence ID" value="NZ_ARXV01000025.1"/>
</dbReference>
<protein>
    <submittedName>
        <fullName evidence="1">Uncharacterized protein</fullName>
    </submittedName>
</protein>
<dbReference type="AlphaFoldDB" id="A0A095UFW3"/>
<organism evidence="1 2">
    <name type="scientific">Alcanivorax nanhaiticus</name>
    <dbReference type="NCBI Taxonomy" id="1177154"/>
    <lineage>
        <taxon>Bacteria</taxon>
        <taxon>Pseudomonadati</taxon>
        <taxon>Pseudomonadota</taxon>
        <taxon>Gammaproteobacteria</taxon>
        <taxon>Oceanospirillales</taxon>
        <taxon>Alcanivoracaceae</taxon>
        <taxon>Alcanivorax</taxon>
    </lineage>
</organism>
<dbReference type="EMBL" id="ARXV01000025">
    <property type="protein sequence ID" value="KGD61385.1"/>
    <property type="molecule type" value="Genomic_DNA"/>
</dbReference>
<evidence type="ECO:0000313" key="1">
    <source>
        <dbReference type="EMBL" id="KGD61385.1"/>
    </source>
</evidence>
<keyword evidence="2" id="KW-1185">Reference proteome</keyword>
<evidence type="ECO:0000313" key="2">
    <source>
        <dbReference type="Proteomes" id="UP000029444"/>
    </source>
</evidence>
<dbReference type="Proteomes" id="UP000029444">
    <property type="component" value="Unassembled WGS sequence"/>
</dbReference>